<sequence length="291" mass="32147">MVTKILASHCLISHFSVPYLSFPVISHMGFGKYGERRHGVSLFLRGNGGSLGFVEGQGRKIESWWCLCKGGEGIDGEVGLEAEILEFMNNSEKPYKFPTKKELIDGGRIDLVEAIIKTGGWFSLGWETDDDESDEQEEWRISFQEDEVESTYSSQSASSSGRSLDGSAEDDSGILGILNRLEIDLGTSNGHQIKGYSEDGDCFGHSRDIDKVEPGENIRVGSGSPTRRMLNNSVSSLSSNGSVNDINDLRYSGKPDMWKTWSRERAGLNDMEFEAAEICFNECQIEGKNGQ</sequence>
<feature type="region of interest" description="Disordered" evidence="1">
    <location>
        <begin position="144"/>
        <end position="168"/>
    </location>
</feature>
<protein>
    <submittedName>
        <fullName evidence="2">Uncharacterized protein</fullName>
    </submittedName>
</protein>
<reference evidence="2" key="2">
    <citation type="submission" date="2023-05" db="EMBL/GenBank/DDBJ databases">
        <authorList>
            <person name="Schelkunov M.I."/>
        </authorList>
    </citation>
    <scope>NUCLEOTIDE SEQUENCE</scope>
    <source>
        <strain evidence="2">Hsosn_3</strain>
        <tissue evidence="2">Leaf</tissue>
    </source>
</reference>
<dbReference type="PANTHER" id="PTHR47434">
    <property type="entry name" value="PROTEIN PTST HOMOLOG 3, CHLOROPLASTIC"/>
    <property type="match status" value="1"/>
</dbReference>
<reference evidence="2" key="1">
    <citation type="submission" date="2023-02" db="EMBL/GenBank/DDBJ databases">
        <title>Genome of toxic invasive species Heracleum sosnowskyi carries increased number of genes despite the absence of recent whole-genome duplications.</title>
        <authorList>
            <person name="Schelkunov M."/>
            <person name="Shtratnikova V."/>
            <person name="Makarenko M."/>
            <person name="Klepikova A."/>
            <person name="Omelchenko D."/>
            <person name="Novikova G."/>
            <person name="Obukhova E."/>
            <person name="Bogdanov V."/>
            <person name="Penin A."/>
            <person name="Logacheva M."/>
        </authorList>
    </citation>
    <scope>NUCLEOTIDE SEQUENCE</scope>
    <source>
        <strain evidence="2">Hsosn_3</strain>
        <tissue evidence="2">Leaf</tissue>
    </source>
</reference>
<evidence type="ECO:0000313" key="2">
    <source>
        <dbReference type="EMBL" id="KAK1387371.1"/>
    </source>
</evidence>
<proteinExistence type="predicted"/>
<accession>A0AAD8IM55</accession>
<comment type="caution">
    <text evidence="2">The sequence shown here is derived from an EMBL/GenBank/DDBJ whole genome shotgun (WGS) entry which is preliminary data.</text>
</comment>
<feature type="compositionally biased region" description="Low complexity" evidence="1">
    <location>
        <begin position="150"/>
        <end position="166"/>
    </location>
</feature>
<name>A0AAD8IM55_9APIA</name>
<evidence type="ECO:0000313" key="3">
    <source>
        <dbReference type="Proteomes" id="UP001237642"/>
    </source>
</evidence>
<dbReference type="AlphaFoldDB" id="A0AAD8IM55"/>
<evidence type="ECO:0000256" key="1">
    <source>
        <dbReference type="SAM" id="MobiDB-lite"/>
    </source>
</evidence>
<dbReference type="PANTHER" id="PTHR47434:SF1">
    <property type="entry name" value="PROTEIN PTST HOMOLOG 2, CHLOROPLASTIC"/>
    <property type="match status" value="1"/>
</dbReference>
<gene>
    <name evidence="2" type="ORF">POM88_015549</name>
</gene>
<organism evidence="2 3">
    <name type="scientific">Heracleum sosnowskyi</name>
    <dbReference type="NCBI Taxonomy" id="360622"/>
    <lineage>
        <taxon>Eukaryota</taxon>
        <taxon>Viridiplantae</taxon>
        <taxon>Streptophyta</taxon>
        <taxon>Embryophyta</taxon>
        <taxon>Tracheophyta</taxon>
        <taxon>Spermatophyta</taxon>
        <taxon>Magnoliopsida</taxon>
        <taxon>eudicotyledons</taxon>
        <taxon>Gunneridae</taxon>
        <taxon>Pentapetalae</taxon>
        <taxon>asterids</taxon>
        <taxon>campanulids</taxon>
        <taxon>Apiales</taxon>
        <taxon>Apiaceae</taxon>
        <taxon>Apioideae</taxon>
        <taxon>apioid superclade</taxon>
        <taxon>Tordylieae</taxon>
        <taxon>Tordyliinae</taxon>
        <taxon>Heracleum</taxon>
    </lineage>
</organism>
<dbReference type="EMBL" id="JAUIZM010000004">
    <property type="protein sequence ID" value="KAK1387371.1"/>
    <property type="molecule type" value="Genomic_DNA"/>
</dbReference>
<keyword evidence="3" id="KW-1185">Reference proteome</keyword>
<dbReference type="Proteomes" id="UP001237642">
    <property type="component" value="Unassembled WGS sequence"/>
</dbReference>